<dbReference type="InterPro" id="IPR044643">
    <property type="entry name" value="TrpF_fam"/>
</dbReference>
<evidence type="ECO:0000256" key="1">
    <source>
        <dbReference type="ARBA" id="ARBA00001164"/>
    </source>
</evidence>
<protein>
    <recommendedName>
        <fullName evidence="5 10">N-(5'-phosphoribosyl)anthranilate isomerase</fullName>
        <shortName evidence="10">PRAI</shortName>
        <ecNumber evidence="4 10">5.3.1.24</ecNumber>
    </recommendedName>
</protein>
<evidence type="ECO:0000256" key="2">
    <source>
        <dbReference type="ARBA" id="ARBA00004664"/>
    </source>
</evidence>
<dbReference type="EC" id="5.3.1.24" evidence="4 10"/>
<keyword evidence="13" id="KW-1185">Reference proteome</keyword>
<comment type="similarity">
    <text evidence="3 10">Belongs to the TrpF family.</text>
</comment>
<dbReference type="OrthoDB" id="9796196at2"/>
<dbReference type="GO" id="GO:0000162">
    <property type="term" value="P:L-tryptophan biosynthetic process"/>
    <property type="evidence" value="ECO:0007669"/>
    <property type="project" value="UniProtKB-UniRule"/>
</dbReference>
<dbReference type="PANTHER" id="PTHR42894">
    <property type="entry name" value="N-(5'-PHOSPHORIBOSYL)ANTHRANILATE ISOMERASE"/>
    <property type="match status" value="1"/>
</dbReference>
<dbReference type="Proteomes" id="UP000185895">
    <property type="component" value="Unassembled WGS sequence"/>
</dbReference>
<gene>
    <name evidence="10" type="primary">trpF</name>
    <name evidence="12" type="ORF">BJI46_06285</name>
</gene>
<dbReference type="FunFam" id="3.20.20.70:FF:000075">
    <property type="entry name" value="Tryptophan biosynthesis protein TRP1"/>
    <property type="match status" value="1"/>
</dbReference>
<dbReference type="RefSeq" id="WP_070070959.1">
    <property type="nucleotide sequence ID" value="NZ_MKKK01000073.1"/>
</dbReference>
<dbReference type="InterPro" id="IPR011060">
    <property type="entry name" value="RibuloseP-bd_barrel"/>
</dbReference>
<evidence type="ECO:0000256" key="10">
    <source>
        <dbReference type="HAMAP-Rule" id="MF_00135"/>
    </source>
</evidence>
<dbReference type="UniPathway" id="UPA00035">
    <property type="reaction ID" value="UER00042"/>
</dbReference>
<evidence type="ECO:0000313" key="12">
    <source>
        <dbReference type="EMBL" id="OEY91748.1"/>
    </source>
</evidence>
<name>A0A1E7QXD6_9GAMM</name>
<dbReference type="InterPro" id="IPR001240">
    <property type="entry name" value="PRAI_dom"/>
</dbReference>
<comment type="caution">
    <text evidence="12">The sequence shown here is derived from an EMBL/GenBank/DDBJ whole genome shotgun (WGS) entry which is preliminary data.</text>
</comment>
<dbReference type="EMBL" id="MKKK01000073">
    <property type="protein sequence ID" value="OEY91748.1"/>
    <property type="molecule type" value="Genomic_DNA"/>
</dbReference>
<dbReference type="SUPFAM" id="SSF51366">
    <property type="entry name" value="Ribulose-phoshate binding barrel"/>
    <property type="match status" value="1"/>
</dbReference>
<dbReference type="PANTHER" id="PTHR42894:SF1">
    <property type="entry name" value="N-(5'-PHOSPHORIBOSYL)ANTHRANILATE ISOMERASE"/>
    <property type="match status" value="1"/>
</dbReference>
<keyword evidence="8 10" id="KW-0057">Aromatic amino acid biosynthesis</keyword>
<keyword evidence="6 10" id="KW-0028">Amino-acid biosynthesis</keyword>
<keyword evidence="7 10" id="KW-0822">Tryptophan biosynthesis</keyword>
<comment type="catalytic activity">
    <reaction evidence="1 10">
        <text>N-(5-phospho-beta-D-ribosyl)anthranilate = 1-(2-carboxyphenylamino)-1-deoxy-D-ribulose 5-phosphate</text>
        <dbReference type="Rhea" id="RHEA:21540"/>
        <dbReference type="ChEBI" id="CHEBI:18277"/>
        <dbReference type="ChEBI" id="CHEBI:58613"/>
        <dbReference type="EC" id="5.3.1.24"/>
    </reaction>
</comment>
<dbReference type="InterPro" id="IPR013785">
    <property type="entry name" value="Aldolase_TIM"/>
</dbReference>
<organism evidence="12 13">
    <name type="scientific">Acinetobacter qingfengensis</name>
    <dbReference type="NCBI Taxonomy" id="1262585"/>
    <lineage>
        <taxon>Bacteria</taxon>
        <taxon>Pseudomonadati</taxon>
        <taxon>Pseudomonadota</taxon>
        <taxon>Gammaproteobacteria</taxon>
        <taxon>Moraxellales</taxon>
        <taxon>Moraxellaceae</taxon>
        <taxon>Acinetobacter</taxon>
    </lineage>
</organism>
<accession>A0A1E7QXD6</accession>
<dbReference type="Pfam" id="PF00697">
    <property type="entry name" value="PRAI"/>
    <property type="match status" value="1"/>
</dbReference>
<evidence type="ECO:0000259" key="11">
    <source>
        <dbReference type="Pfam" id="PF00697"/>
    </source>
</evidence>
<reference evidence="12 13" key="1">
    <citation type="submission" date="2016-09" db="EMBL/GenBank/DDBJ databases">
        <authorList>
            <person name="Capua I."/>
            <person name="De Benedictis P."/>
            <person name="Joannis T."/>
            <person name="Lombin L.H."/>
            <person name="Cattoli G."/>
        </authorList>
    </citation>
    <scope>NUCLEOTIDE SEQUENCE [LARGE SCALE GENOMIC DNA]</scope>
    <source>
        <strain evidence="12 13">ANC 4671</strain>
    </source>
</reference>
<evidence type="ECO:0000256" key="5">
    <source>
        <dbReference type="ARBA" id="ARBA00022272"/>
    </source>
</evidence>
<feature type="domain" description="N-(5'phosphoribosyl) anthranilate isomerase (PRAI)" evidence="11">
    <location>
        <begin position="10"/>
        <end position="210"/>
    </location>
</feature>
<dbReference type="Gene3D" id="3.20.20.70">
    <property type="entry name" value="Aldolase class I"/>
    <property type="match status" value="1"/>
</dbReference>
<evidence type="ECO:0000313" key="13">
    <source>
        <dbReference type="Proteomes" id="UP000185895"/>
    </source>
</evidence>
<evidence type="ECO:0000256" key="9">
    <source>
        <dbReference type="ARBA" id="ARBA00023235"/>
    </source>
</evidence>
<dbReference type="HAMAP" id="MF_00135">
    <property type="entry name" value="PRAI"/>
    <property type="match status" value="1"/>
</dbReference>
<evidence type="ECO:0000256" key="3">
    <source>
        <dbReference type="ARBA" id="ARBA00007571"/>
    </source>
</evidence>
<evidence type="ECO:0000256" key="6">
    <source>
        <dbReference type="ARBA" id="ARBA00022605"/>
    </source>
</evidence>
<proteinExistence type="inferred from homology"/>
<comment type="pathway">
    <text evidence="2 10">Amino-acid biosynthesis; L-tryptophan biosynthesis; L-tryptophan from chorismate: step 3/5.</text>
</comment>
<dbReference type="STRING" id="1262585.BJI46_06285"/>
<dbReference type="NCBIfam" id="NF002299">
    <property type="entry name" value="PRK01222.1-6"/>
    <property type="match status" value="1"/>
</dbReference>
<evidence type="ECO:0000256" key="4">
    <source>
        <dbReference type="ARBA" id="ARBA00012572"/>
    </source>
</evidence>
<evidence type="ECO:0000256" key="8">
    <source>
        <dbReference type="ARBA" id="ARBA00023141"/>
    </source>
</evidence>
<keyword evidence="9 10" id="KW-0413">Isomerase</keyword>
<evidence type="ECO:0000256" key="7">
    <source>
        <dbReference type="ARBA" id="ARBA00022822"/>
    </source>
</evidence>
<dbReference type="CDD" id="cd00405">
    <property type="entry name" value="PRAI"/>
    <property type="match status" value="1"/>
</dbReference>
<dbReference type="AlphaFoldDB" id="A0A1E7QXD6"/>
<dbReference type="GO" id="GO:0004640">
    <property type="term" value="F:phosphoribosylanthranilate isomerase activity"/>
    <property type="evidence" value="ECO:0007669"/>
    <property type="project" value="UniProtKB-UniRule"/>
</dbReference>
<dbReference type="NCBIfam" id="NF002298">
    <property type="entry name" value="PRK01222.1-4"/>
    <property type="match status" value="1"/>
</dbReference>
<sequence>MYQATGRIRAKVCGITRSQDVIAAVQTGVDAIGLVFFPPSPRYVAIDQARQLIRHVPPYVQIVGLFVNADVDQIAEVLTQLPIDILQFHGDETPEDCQKIAQKFQRRWYKAIQVRAGLDVMAQIQHYQKAGASAILLDAWHPQLKGGTGQAFDWSQFPESDMPLILAGGLTPENIEYAISITKPYAVDVSGGVESAKGIKDQQLIQHFMQGVQRGSTN</sequence>